<feature type="domain" description="DUF3598" evidence="1">
    <location>
        <begin position="29"/>
        <end position="182"/>
    </location>
</feature>
<dbReference type="OMA" id="IMEEATH"/>
<name>D8RHI8_SELML</name>
<evidence type="ECO:0000259" key="1">
    <source>
        <dbReference type="Pfam" id="PF12204"/>
    </source>
</evidence>
<dbReference type="InParanoid" id="D8RHI8"/>
<dbReference type="KEGG" id="smo:SELMODRAFT_410951"/>
<dbReference type="AlphaFoldDB" id="D8RHI8"/>
<gene>
    <name evidence="3" type="ORF">SELMODRAFT_410951</name>
    <name evidence="2" type="ORF">SELMODRAFT_418116</name>
</gene>
<dbReference type="Pfam" id="PF12204">
    <property type="entry name" value="DUF3598_N"/>
    <property type="match status" value="1"/>
</dbReference>
<dbReference type="eggNOG" id="ENOG502R860">
    <property type="taxonomic scope" value="Eukaryota"/>
</dbReference>
<dbReference type="Proteomes" id="UP000001514">
    <property type="component" value="Unassembled WGS sequence"/>
</dbReference>
<dbReference type="HOGENOM" id="CLU_832593_0_0_1"/>
<dbReference type="Gramene" id="EFJ28288">
    <property type="protein sequence ID" value="EFJ28288"/>
    <property type="gene ID" value="SELMODRAFT_410951"/>
</dbReference>
<evidence type="ECO:0000313" key="2">
    <source>
        <dbReference type="EMBL" id="EFJ20311.1"/>
    </source>
</evidence>
<dbReference type="InterPro" id="IPR022017">
    <property type="entry name" value="BFA1-like_DUF3598"/>
</dbReference>
<protein>
    <recommendedName>
        <fullName evidence="1">DUF3598 domain-containing protein</fullName>
    </recommendedName>
</protein>
<sequence>MAHVPDTQGQEISGSRRQLTPHDMWVWNDVNHWKHWHGIWVMWQPLLSPAVNKANRCIRSLRADNEERTRLYHRNQWFPVEDDAKTPGYTWAYGPWIMEEATHSLPNGIWHGDKEDFRILQFENGDLGWLQLELKPDDPNCVVFGEVHFMLPDKNGRAPVILGYDKDKQLGAALMLEETLESDDKPPPAWHGTVWEQPRAMAQLEQSRDPPQGKFIGKETILTTSLVQTQRQAEWNGFTGGVGNQGLDNEYALVHMPYNFTAFAPAKPAIGKEHAFGVSWVMSGDEVRMISWKYGADGKLQHVKSGTYYKVQ</sequence>
<organism evidence="4">
    <name type="scientific">Selaginella moellendorffii</name>
    <name type="common">Spikemoss</name>
    <dbReference type="NCBI Taxonomy" id="88036"/>
    <lineage>
        <taxon>Eukaryota</taxon>
        <taxon>Viridiplantae</taxon>
        <taxon>Streptophyta</taxon>
        <taxon>Embryophyta</taxon>
        <taxon>Tracheophyta</taxon>
        <taxon>Lycopodiopsida</taxon>
        <taxon>Selaginellales</taxon>
        <taxon>Selaginellaceae</taxon>
        <taxon>Selaginella</taxon>
    </lineage>
</organism>
<dbReference type="OrthoDB" id="2789670at2759"/>
<dbReference type="KEGG" id="smo:SELMODRAFT_418116"/>
<dbReference type="EMBL" id="GL377602">
    <property type="protein sequence ID" value="EFJ20311.1"/>
    <property type="molecule type" value="Genomic_DNA"/>
</dbReference>
<evidence type="ECO:0000313" key="3">
    <source>
        <dbReference type="EMBL" id="EFJ28288.1"/>
    </source>
</evidence>
<proteinExistence type="predicted"/>
<dbReference type="EMBL" id="GL377579">
    <property type="protein sequence ID" value="EFJ28288.1"/>
    <property type="molecule type" value="Genomic_DNA"/>
</dbReference>
<keyword evidence="4" id="KW-1185">Reference proteome</keyword>
<accession>D8RHI8</accession>
<dbReference type="Gramene" id="EFJ20311">
    <property type="protein sequence ID" value="EFJ20311"/>
    <property type="gene ID" value="SELMODRAFT_418116"/>
</dbReference>
<reference evidence="3 4" key="1">
    <citation type="journal article" date="2011" name="Science">
        <title>The Selaginella genome identifies genetic changes associated with the evolution of vascular plants.</title>
        <authorList>
            <person name="Banks J.A."/>
            <person name="Nishiyama T."/>
            <person name="Hasebe M."/>
            <person name="Bowman J.L."/>
            <person name="Gribskov M."/>
            <person name="dePamphilis C."/>
            <person name="Albert V.A."/>
            <person name="Aono N."/>
            <person name="Aoyama T."/>
            <person name="Ambrose B.A."/>
            <person name="Ashton N.W."/>
            <person name="Axtell M.J."/>
            <person name="Barker E."/>
            <person name="Barker M.S."/>
            <person name="Bennetzen J.L."/>
            <person name="Bonawitz N.D."/>
            <person name="Chapple C."/>
            <person name="Cheng C."/>
            <person name="Correa L.G."/>
            <person name="Dacre M."/>
            <person name="DeBarry J."/>
            <person name="Dreyer I."/>
            <person name="Elias M."/>
            <person name="Engstrom E.M."/>
            <person name="Estelle M."/>
            <person name="Feng L."/>
            <person name="Finet C."/>
            <person name="Floyd S.K."/>
            <person name="Frommer W.B."/>
            <person name="Fujita T."/>
            <person name="Gramzow L."/>
            <person name="Gutensohn M."/>
            <person name="Harholt J."/>
            <person name="Hattori M."/>
            <person name="Heyl A."/>
            <person name="Hirai T."/>
            <person name="Hiwatashi Y."/>
            <person name="Ishikawa M."/>
            <person name="Iwata M."/>
            <person name="Karol K.G."/>
            <person name="Koehler B."/>
            <person name="Kolukisaoglu U."/>
            <person name="Kubo M."/>
            <person name="Kurata T."/>
            <person name="Lalonde S."/>
            <person name="Li K."/>
            <person name="Li Y."/>
            <person name="Litt A."/>
            <person name="Lyons E."/>
            <person name="Manning G."/>
            <person name="Maruyama T."/>
            <person name="Michael T.P."/>
            <person name="Mikami K."/>
            <person name="Miyazaki S."/>
            <person name="Morinaga S."/>
            <person name="Murata T."/>
            <person name="Mueller-Roeber B."/>
            <person name="Nelson D.R."/>
            <person name="Obara M."/>
            <person name="Oguri Y."/>
            <person name="Olmstead R.G."/>
            <person name="Onodera N."/>
            <person name="Petersen B.L."/>
            <person name="Pils B."/>
            <person name="Prigge M."/>
            <person name="Rensing S.A."/>
            <person name="Riano-Pachon D.M."/>
            <person name="Roberts A.W."/>
            <person name="Sato Y."/>
            <person name="Scheller H.V."/>
            <person name="Schulz B."/>
            <person name="Schulz C."/>
            <person name="Shakirov E.V."/>
            <person name="Shibagaki N."/>
            <person name="Shinohara N."/>
            <person name="Shippen D.E."/>
            <person name="Soerensen I."/>
            <person name="Sotooka R."/>
            <person name="Sugimoto N."/>
            <person name="Sugita M."/>
            <person name="Sumikawa N."/>
            <person name="Tanurdzic M."/>
            <person name="Theissen G."/>
            <person name="Ulvskov P."/>
            <person name="Wakazuki S."/>
            <person name="Weng J.K."/>
            <person name="Willats W.W."/>
            <person name="Wipf D."/>
            <person name="Wolf P.G."/>
            <person name="Yang L."/>
            <person name="Zimmer A.D."/>
            <person name="Zhu Q."/>
            <person name="Mitros T."/>
            <person name="Hellsten U."/>
            <person name="Loque D."/>
            <person name="Otillar R."/>
            <person name="Salamov A."/>
            <person name="Schmutz J."/>
            <person name="Shapiro H."/>
            <person name="Lindquist E."/>
            <person name="Lucas S."/>
            <person name="Rokhsar D."/>
            <person name="Grigoriev I.V."/>
        </authorList>
    </citation>
    <scope>NUCLEOTIDE SEQUENCE [LARGE SCALE GENOMIC DNA]</scope>
</reference>
<evidence type="ECO:0000313" key="4">
    <source>
        <dbReference type="Proteomes" id="UP000001514"/>
    </source>
</evidence>